<feature type="binding site" evidence="3">
    <location>
        <begin position="14"/>
        <end position="21"/>
    </location>
    <ligand>
        <name>substrate</name>
    </ligand>
</feature>
<dbReference type="InterPro" id="IPR029033">
    <property type="entry name" value="His_PPase_superfam"/>
</dbReference>
<dbReference type="HOGENOM" id="CLU_033323_8_4_0"/>
<feature type="active site" description="Proton donor/acceptor" evidence="2">
    <location>
        <position position="88"/>
    </location>
</feature>
<dbReference type="Pfam" id="PF00300">
    <property type="entry name" value="His_Phos_1"/>
    <property type="match status" value="1"/>
</dbReference>
<gene>
    <name evidence="4" type="ORF">PC_RS08965</name>
</gene>
<evidence type="ECO:0000256" key="1">
    <source>
        <dbReference type="ARBA" id="ARBA00022801"/>
    </source>
</evidence>
<evidence type="ECO:0000256" key="3">
    <source>
        <dbReference type="PIRSR" id="PIRSR613078-2"/>
    </source>
</evidence>
<dbReference type="EMBL" id="BX908798">
    <property type="protein sequence ID" value="CAF24593.1"/>
    <property type="molecule type" value="Genomic_DNA"/>
</dbReference>
<keyword evidence="5" id="KW-1185">Reference proteome</keyword>
<feature type="binding site" evidence="3">
    <location>
        <position position="64"/>
    </location>
    <ligand>
        <name>substrate</name>
    </ligand>
</feature>
<keyword evidence="1" id="KW-0378">Hydrolase</keyword>
<sequence>MVDKNLFCDIYLIRHGETDWNMLGKLQGHIDISLNSSGKIQARNLQKQLNHINFAAAFSSDLSRARQTAEIVLESKDIKIEETAVLRERQLGEWEGQSIDDLKNWLQKNSQIDSFTQEDFLAYKWDSISENYAEVFNRLSRLVLKISPLYLGSTILLSSHGGLLRSVLYQLDFKSELRWHVDNCGFIKIRANNRGGMTIAECHGIKTSRASSSTF</sequence>
<dbReference type="CDD" id="cd07067">
    <property type="entry name" value="HP_PGM_like"/>
    <property type="match status" value="1"/>
</dbReference>
<dbReference type="PANTHER" id="PTHR46517">
    <property type="entry name" value="FRUCTOSE-2,6-BISPHOSPHATASE TIGAR"/>
    <property type="match status" value="1"/>
</dbReference>
<dbReference type="SUPFAM" id="SSF53254">
    <property type="entry name" value="Phosphoglycerate mutase-like"/>
    <property type="match status" value="1"/>
</dbReference>
<dbReference type="Proteomes" id="UP000000529">
    <property type="component" value="Chromosome"/>
</dbReference>
<dbReference type="SMART" id="SM00855">
    <property type="entry name" value="PGAM"/>
    <property type="match status" value="1"/>
</dbReference>
<dbReference type="AlphaFoldDB" id="Q6MA06"/>
<dbReference type="GO" id="GO:0045820">
    <property type="term" value="P:negative regulation of glycolytic process"/>
    <property type="evidence" value="ECO:0007669"/>
    <property type="project" value="TreeGrafter"/>
</dbReference>
<evidence type="ECO:0008006" key="6">
    <source>
        <dbReference type="Google" id="ProtNLM"/>
    </source>
</evidence>
<name>Q6MA06_PARUW</name>
<dbReference type="InterPro" id="IPR013078">
    <property type="entry name" value="His_Pase_superF_clade-1"/>
</dbReference>
<dbReference type="GO" id="GO:0004331">
    <property type="term" value="F:fructose-2,6-bisphosphate 2-phosphatase activity"/>
    <property type="evidence" value="ECO:0007669"/>
    <property type="project" value="TreeGrafter"/>
</dbReference>
<dbReference type="GO" id="GO:0043456">
    <property type="term" value="P:regulation of pentose-phosphate shunt"/>
    <property type="evidence" value="ECO:0007669"/>
    <property type="project" value="TreeGrafter"/>
</dbReference>
<protein>
    <recommendedName>
        <fullName evidence="6">Histidine phosphatase family protein</fullName>
    </recommendedName>
</protein>
<dbReference type="OrthoDB" id="9782128at2"/>
<feature type="active site" description="Tele-phosphohistidine intermediate" evidence="2">
    <location>
        <position position="15"/>
    </location>
</feature>
<dbReference type="KEGG" id="pcu:PC_RS08965"/>
<evidence type="ECO:0000313" key="4">
    <source>
        <dbReference type="EMBL" id="CAF24593.1"/>
    </source>
</evidence>
<dbReference type="PANTHER" id="PTHR46517:SF1">
    <property type="entry name" value="FRUCTOSE-2,6-BISPHOSPHATASE TIGAR"/>
    <property type="match status" value="1"/>
</dbReference>
<dbReference type="eggNOG" id="COG0406">
    <property type="taxonomic scope" value="Bacteria"/>
</dbReference>
<proteinExistence type="predicted"/>
<evidence type="ECO:0000313" key="5">
    <source>
        <dbReference type="Proteomes" id="UP000000529"/>
    </source>
</evidence>
<dbReference type="InterPro" id="IPR001345">
    <property type="entry name" value="PG/BPGM_mutase_AS"/>
</dbReference>
<evidence type="ECO:0000256" key="2">
    <source>
        <dbReference type="PIRSR" id="PIRSR613078-1"/>
    </source>
</evidence>
<dbReference type="PROSITE" id="PS00175">
    <property type="entry name" value="PG_MUTASE"/>
    <property type="match status" value="1"/>
</dbReference>
<reference evidence="4 5" key="1">
    <citation type="journal article" date="2004" name="Science">
        <title>Illuminating the evolutionary history of chlamydiae.</title>
        <authorList>
            <person name="Horn M."/>
            <person name="Collingro A."/>
            <person name="Schmitz-Esser S."/>
            <person name="Beier C.L."/>
            <person name="Purkhold U."/>
            <person name="Fartmann B."/>
            <person name="Brandt P."/>
            <person name="Nyakatura G.J."/>
            <person name="Droege M."/>
            <person name="Frishman D."/>
            <person name="Rattei T."/>
            <person name="Mewes H."/>
            <person name="Wagner M."/>
        </authorList>
    </citation>
    <scope>NUCLEOTIDE SEQUENCE [LARGE SCALE GENOMIC DNA]</scope>
    <source>
        <strain evidence="4 5">UWE25</strain>
    </source>
</reference>
<dbReference type="Gene3D" id="3.40.50.1240">
    <property type="entry name" value="Phosphoglycerate mutase-like"/>
    <property type="match status" value="1"/>
</dbReference>
<dbReference type="RefSeq" id="WP_011176414.1">
    <property type="nucleotide sequence ID" value="NC_005861.2"/>
</dbReference>
<accession>Q6MA06</accession>
<dbReference type="STRING" id="264201.pc1869"/>
<organism evidence="4 5">
    <name type="scientific">Protochlamydia amoebophila (strain UWE25)</name>
    <dbReference type="NCBI Taxonomy" id="264201"/>
    <lineage>
        <taxon>Bacteria</taxon>
        <taxon>Pseudomonadati</taxon>
        <taxon>Chlamydiota</taxon>
        <taxon>Chlamydiia</taxon>
        <taxon>Parachlamydiales</taxon>
        <taxon>Parachlamydiaceae</taxon>
        <taxon>Candidatus Protochlamydia</taxon>
    </lineage>
</organism>
<dbReference type="GO" id="GO:0005829">
    <property type="term" value="C:cytosol"/>
    <property type="evidence" value="ECO:0007669"/>
    <property type="project" value="TreeGrafter"/>
</dbReference>
<dbReference type="InterPro" id="IPR051695">
    <property type="entry name" value="Phosphoglycerate_Mutase"/>
</dbReference>